<dbReference type="InterPro" id="IPR004323">
    <property type="entry name" value="Ion_tolerance_CutA"/>
</dbReference>
<name>A0A1F6AQ17_9BACT</name>
<sequence>MYIVYIPCKNLNEARKIGRYLVQKKLAVCVNCIRSIYSIYKWKENIEESKEALLIVKTSNTKVKNVIDQITKLHSYNLPEIIGWKIDISTPEVSNWIKSELEE</sequence>
<organism evidence="2 3">
    <name type="scientific">Candidatus Gottesmanbacteria bacterium RIFCSPLOWO2_01_FULL_39_12b</name>
    <dbReference type="NCBI Taxonomy" id="1798388"/>
    <lineage>
        <taxon>Bacteria</taxon>
        <taxon>Candidatus Gottesmaniibacteriota</taxon>
    </lineage>
</organism>
<comment type="similarity">
    <text evidence="1">Belongs to the CutA family.</text>
</comment>
<comment type="caution">
    <text evidence="2">The sequence shown here is derived from an EMBL/GenBank/DDBJ whole genome shotgun (WGS) entry which is preliminary data.</text>
</comment>
<gene>
    <name evidence="2" type="ORF">A2960_03545</name>
</gene>
<dbReference type="PANTHER" id="PTHR23419">
    <property type="entry name" value="DIVALENT CATION TOLERANCE CUTA-RELATED"/>
    <property type="match status" value="1"/>
</dbReference>
<dbReference type="GO" id="GO:0005507">
    <property type="term" value="F:copper ion binding"/>
    <property type="evidence" value="ECO:0007669"/>
    <property type="project" value="TreeGrafter"/>
</dbReference>
<dbReference type="GO" id="GO:0010038">
    <property type="term" value="P:response to metal ion"/>
    <property type="evidence" value="ECO:0007669"/>
    <property type="project" value="InterPro"/>
</dbReference>
<dbReference type="EMBL" id="MFJR01000010">
    <property type="protein sequence ID" value="OGG26377.1"/>
    <property type="molecule type" value="Genomic_DNA"/>
</dbReference>
<protein>
    <recommendedName>
        <fullName evidence="4">Divalent cation transporter</fullName>
    </recommendedName>
</protein>
<dbReference type="PANTHER" id="PTHR23419:SF8">
    <property type="entry name" value="FI09726P"/>
    <property type="match status" value="1"/>
</dbReference>
<dbReference type="Pfam" id="PF03091">
    <property type="entry name" value="CutA1"/>
    <property type="match status" value="1"/>
</dbReference>
<dbReference type="InterPro" id="IPR015867">
    <property type="entry name" value="N-reg_PII/ATP_PRibTrfase_C"/>
</dbReference>
<proteinExistence type="inferred from homology"/>
<evidence type="ECO:0000313" key="3">
    <source>
        <dbReference type="Proteomes" id="UP000176609"/>
    </source>
</evidence>
<evidence type="ECO:0000256" key="1">
    <source>
        <dbReference type="ARBA" id="ARBA00010169"/>
    </source>
</evidence>
<dbReference type="InterPro" id="IPR011322">
    <property type="entry name" value="N-reg_PII-like_a/b"/>
</dbReference>
<dbReference type="Proteomes" id="UP000176609">
    <property type="component" value="Unassembled WGS sequence"/>
</dbReference>
<evidence type="ECO:0000313" key="2">
    <source>
        <dbReference type="EMBL" id="OGG26377.1"/>
    </source>
</evidence>
<dbReference type="Gene3D" id="3.30.70.120">
    <property type="match status" value="1"/>
</dbReference>
<dbReference type="AlphaFoldDB" id="A0A1F6AQ17"/>
<reference evidence="2 3" key="1">
    <citation type="journal article" date="2016" name="Nat. Commun.">
        <title>Thousands of microbial genomes shed light on interconnected biogeochemical processes in an aquifer system.</title>
        <authorList>
            <person name="Anantharaman K."/>
            <person name="Brown C.T."/>
            <person name="Hug L.A."/>
            <person name="Sharon I."/>
            <person name="Castelle C.J."/>
            <person name="Probst A.J."/>
            <person name="Thomas B.C."/>
            <person name="Singh A."/>
            <person name="Wilkins M.J."/>
            <person name="Karaoz U."/>
            <person name="Brodie E.L."/>
            <person name="Williams K.H."/>
            <person name="Hubbard S.S."/>
            <person name="Banfield J.F."/>
        </authorList>
    </citation>
    <scope>NUCLEOTIDE SEQUENCE [LARGE SCALE GENOMIC DNA]</scope>
</reference>
<accession>A0A1F6AQ17</accession>
<dbReference type="SUPFAM" id="SSF54913">
    <property type="entry name" value="GlnB-like"/>
    <property type="match status" value="1"/>
</dbReference>
<evidence type="ECO:0008006" key="4">
    <source>
        <dbReference type="Google" id="ProtNLM"/>
    </source>
</evidence>